<dbReference type="InterPro" id="IPR025875">
    <property type="entry name" value="Leu-rich_rpt_4"/>
</dbReference>
<keyword evidence="7" id="KW-0677">Repeat</keyword>
<dbReference type="InterPro" id="IPR013210">
    <property type="entry name" value="LRR_N_plant-typ"/>
</dbReference>
<proteinExistence type="inferred from homology"/>
<dbReference type="GO" id="GO:0005524">
    <property type="term" value="F:ATP binding"/>
    <property type="evidence" value="ECO:0007669"/>
    <property type="project" value="UniProtKB-UniRule"/>
</dbReference>
<keyword evidence="11" id="KW-1133">Transmembrane helix</keyword>
<evidence type="ECO:0000256" key="8">
    <source>
        <dbReference type="ARBA" id="ARBA00022741"/>
    </source>
</evidence>
<dbReference type="GO" id="GO:0004672">
    <property type="term" value="F:protein kinase activity"/>
    <property type="evidence" value="ECO:0007669"/>
    <property type="project" value="InterPro"/>
</dbReference>
<dbReference type="STRING" id="542762.A0A4S4E3F0"/>
<dbReference type="Proteomes" id="UP000306102">
    <property type="component" value="Unassembled WGS sequence"/>
</dbReference>
<evidence type="ECO:0000256" key="2">
    <source>
        <dbReference type="ARBA" id="ARBA00008684"/>
    </source>
</evidence>
<evidence type="ECO:0000256" key="5">
    <source>
        <dbReference type="ARBA" id="ARBA00022692"/>
    </source>
</evidence>
<keyword evidence="5" id="KW-0812">Transmembrane</keyword>
<dbReference type="PANTHER" id="PTHR47986:SF34">
    <property type="entry name" value="RECEPTOR-LIKE KINASE TMK2"/>
    <property type="match status" value="1"/>
</dbReference>
<dbReference type="GO" id="GO:0016020">
    <property type="term" value="C:membrane"/>
    <property type="evidence" value="ECO:0007669"/>
    <property type="project" value="UniProtKB-SubCell"/>
</dbReference>
<reference evidence="19 20" key="1">
    <citation type="journal article" date="2018" name="Proc. Natl. Acad. Sci. U.S.A.">
        <title>Draft genome sequence of Camellia sinensis var. sinensis provides insights into the evolution of the tea genome and tea quality.</title>
        <authorList>
            <person name="Wei C."/>
            <person name="Yang H."/>
            <person name="Wang S."/>
            <person name="Zhao J."/>
            <person name="Liu C."/>
            <person name="Gao L."/>
            <person name="Xia E."/>
            <person name="Lu Y."/>
            <person name="Tai Y."/>
            <person name="She G."/>
            <person name="Sun J."/>
            <person name="Cao H."/>
            <person name="Tong W."/>
            <person name="Gao Q."/>
            <person name="Li Y."/>
            <person name="Deng W."/>
            <person name="Jiang X."/>
            <person name="Wang W."/>
            <person name="Chen Q."/>
            <person name="Zhang S."/>
            <person name="Li H."/>
            <person name="Wu J."/>
            <person name="Wang P."/>
            <person name="Li P."/>
            <person name="Shi C."/>
            <person name="Zheng F."/>
            <person name="Jian J."/>
            <person name="Huang B."/>
            <person name="Shan D."/>
            <person name="Shi M."/>
            <person name="Fang C."/>
            <person name="Yue Y."/>
            <person name="Li F."/>
            <person name="Li D."/>
            <person name="Wei S."/>
            <person name="Han B."/>
            <person name="Jiang C."/>
            <person name="Yin Y."/>
            <person name="Xia T."/>
            <person name="Zhang Z."/>
            <person name="Bennetzen J.L."/>
            <person name="Zhao S."/>
            <person name="Wan X."/>
        </authorList>
    </citation>
    <scope>NUCLEOTIDE SEQUENCE [LARGE SCALE GENOMIC DNA]</scope>
    <source>
        <strain evidence="20">cv. Shuchazao</strain>
        <tissue evidence="19">Leaf</tissue>
    </source>
</reference>
<keyword evidence="10 15" id="KW-0067">ATP-binding</keyword>
<dbReference type="FunFam" id="3.30.200.20:FF:000226">
    <property type="entry name" value="receptor protein kinase TMK1"/>
    <property type="match status" value="1"/>
</dbReference>
<dbReference type="GO" id="GO:0006952">
    <property type="term" value="P:defense response"/>
    <property type="evidence" value="ECO:0007669"/>
    <property type="project" value="UniProtKB-ARBA"/>
</dbReference>
<keyword evidence="20" id="KW-1185">Reference proteome</keyword>
<dbReference type="InterPro" id="IPR000719">
    <property type="entry name" value="Prot_kinase_dom"/>
</dbReference>
<keyword evidence="12" id="KW-0472">Membrane</keyword>
<sequence>MDTTPHLDSRVLSLIFLSLLSSLVFVHCQSDDASVMQALKHLMVFFLFLPDFLENMDTTPHLDSRVLSLIFLSLLSSFVFVHCKSDDASVMQALKQSINPPSSLGWTDSDPCKWQNVGCSSDNRVTRIQIGHQHLKGFLPPSLANLTSLQRLEFMSNQLTGPVPSLSGLSSLQFLFLNNNNFSSIPSDFFLGMTSLQGVYLDYNPFSPWRIPESLQNASALQVFSANAANIIGNIPEFFGGFVNLGSLHLAFNNLEGGLPGSFSGSSIQSLWLNGQQGISSKLNGSIGVIQNMTQLNQVWLHSNSFSGPLPELSGLTGLQNFSVRDNRITGLVPVSLVNLPSLKVVNLTNNLFQGPTPKFHSLVAVDMTIGTNSFCLSDPGVGCDSRVNTLLTIAQSVGYPTVFADNWKGNDPCVQWMGLTCSNGDITVVNFQKMGLSGMISPNFSSITSLQRLLLANNNLTGTIPNELTTLPNLRELDVSNNRLYGNIPSFQSNVLVKTDGNPDIGRDSVSPSPGTPSGSGTKTSGSSGNKSTGVVVGLVISCICVVLAVGVSVFCICRAKQKHSCKVQSPNAMVVRPHHSGSDHDAVKITIADLGLTGGTTSETYSHDNSGPSDIHVIEARNMVISIQVLKTVTNSFSEENILGRGGFGKVYKGELHDGTKIAVKRMESGVVSDKGLDEFKSEIAVLTKVRHRHLVSLLGYCLDGNERLLVYEYMPQGTLSRHLFHWNVEGLKPLEWSKRLTLGLDVARGVEYLHALAHQSFIHRDLKPTNILLGDDMRAKVADFGLVRLAPDGNVSVETKLAGTFGYLAPEYAGIELLGQLARVQGTSSLGWSGVALRQETGRVTTKSDVYSFGVILMELITGRKALDQTQKEESVHLVTWFRRMHNKKDTFWKAIDPTIDLDEETLASVSIVAELAGHCCARDSSQRPDMGHAVNVLSSLTELWKPSDPDADDIYGIDFDMTLPQAVKKWQALDTSSSALLGSGDNTQGSIPNQSFKGSFASADGRVCSFFWLQLPFFSSCLFFQEDAVEKVLLKTFHELNGKMVEVKRAVPKELSPSPSRTPLGGYNYGVSRINNFPSTVGGYGLRMDGRSFSPITSGRSGYAPFGSGYGMGLNFEPGLNPNFGGNANLNNTLSYGRV</sequence>
<evidence type="ECO:0000313" key="20">
    <source>
        <dbReference type="Proteomes" id="UP000306102"/>
    </source>
</evidence>
<evidence type="ECO:0000256" key="14">
    <source>
        <dbReference type="ARBA" id="ARBA00023180"/>
    </source>
</evidence>
<keyword evidence="3" id="KW-0433">Leucine-rich repeat</keyword>
<dbReference type="Pfam" id="PF00560">
    <property type="entry name" value="LRR_1"/>
    <property type="match status" value="1"/>
</dbReference>
<dbReference type="PROSITE" id="PS51450">
    <property type="entry name" value="LRR"/>
    <property type="match status" value="1"/>
</dbReference>
<evidence type="ECO:0000256" key="4">
    <source>
        <dbReference type="ARBA" id="ARBA00022679"/>
    </source>
</evidence>
<evidence type="ECO:0000256" key="6">
    <source>
        <dbReference type="ARBA" id="ARBA00022729"/>
    </source>
</evidence>
<dbReference type="FunFam" id="3.80.10.10:FF:000129">
    <property type="entry name" value="Leucine-rich repeat receptor-like kinase"/>
    <property type="match status" value="1"/>
</dbReference>
<evidence type="ECO:0000313" key="19">
    <source>
        <dbReference type="EMBL" id="THG10442.1"/>
    </source>
</evidence>
<comment type="subcellular location">
    <subcellularLocation>
        <location evidence="1">Membrane</location>
        <topology evidence="1">Single-pass membrane protein</topology>
    </subcellularLocation>
</comment>
<dbReference type="InterPro" id="IPR001611">
    <property type="entry name" value="Leu-rich_rpt"/>
</dbReference>
<evidence type="ECO:0000256" key="7">
    <source>
        <dbReference type="ARBA" id="ARBA00022737"/>
    </source>
</evidence>
<dbReference type="InterPro" id="IPR017441">
    <property type="entry name" value="Protein_kinase_ATP_BS"/>
</dbReference>
<evidence type="ECO:0000256" key="13">
    <source>
        <dbReference type="ARBA" id="ARBA00023170"/>
    </source>
</evidence>
<dbReference type="Gene3D" id="3.80.10.10">
    <property type="entry name" value="Ribonuclease Inhibitor"/>
    <property type="match status" value="2"/>
</dbReference>
<dbReference type="InterPro" id="IPR003591">
    <property type="entry name" value="Leu-rich_rpt_typical-subtyp"/>
</dbReference>
<feature type="signal peptide" evidence="17">
    <location>
        <begin position="1"/>
        <end position="28"/>
    </location>
</feature>
<evidence type="ECO:0000256" key="10">
    <source>
        <dbReference type="ARBA" id="ARBA00022840"/>
    </source>
</evidence>
<feature type="region of interest" description="Disordered" evidence="16">
    <location>
        <begin position="503"/>
        <end position="531"/>
    </location>
</feature>
<dbReference type="SUPFAM" id="SSF52058">
    <property type="entry name" value="L domain-like"/>
    <property type="match status" value="1"/>
</dbReference>
<keyword evidence="6 17" id="KW-0732">Signal</keyword>
<accession>A0A4S4E3F0</accession>
<dbReference type="InterPro" id="IPR008271">
    <property type="entry name" value="Ser/Thr_kinase_AS"/>
</dbReference>
<dbReference type="AlphaFoldDB" id="A0A4S4E3F0"/>
<comment type="similarity">
    <text evidence="2">Belongs to the protein kinase superfamily. Ser/Thr protein kinase family.</text>
</comment>
<evidence type="ECO:0000256" key="11">
    <source>
        <dbReference type="ARBA" id="ARBA00022989"/>
    </source>
</evidence>
<evidence type="ECO:0000256" key="12">
    <source>
        <dbReference type="ARBA" id="ARBA00023136"/>
    </source>
</evidence>
<dbReference type="CDD" id="cd14066">
    <property type="entry name" value="STKc_IRAK"/>
    <property type="match status" value="1"/>
</dbReference>
<feature type="binding site" evidence="15">
    <location>
        <position position="667"/>
    </location>
    <ligand>
        <name>ATP</name>
        <dbReference type="ChEBI" id="CHEBI:30616"/>
    </ligand>
</feature>
<keyword evidence="9" id="KW-0418">Kinase</keyword>
<dbReference type="InterPro" id="IPR032675">
    <property type="entry name" value="LRR_dom_sf"/>
</dbReference>
<dbReference type="Pfam" id="PF12799">
    <property type="entry name" value="LRR_4"/>
    <property type="match status" value="1"/>
</dbReference>
<dbReference type="Pfam" id="PF00069">
    <property type="entry name" value="Pkinase"/>
    <property type="match status" value="1"/>
</dbReference>
<dbReference type="FunFam" id="3.80.10.10:FF:000190">
    <property type="entry name" value="Receptor-like kinase TMK4"/>
    <property type="match status" value="1"/>
</dbReference>
<dbReference type="SMART" id="SM00369">
    <property type="entry name" value="LRR_TYP"/>
    <property type="match status" value="5"/>
</dbReference>
<organism evidence="19 20">
    <name type="scientific">Camellia sinensis var. sinensis</name>
    <name type="common">China tea</name>
    <dbReference type="NCBI Taxonomy" id="542762"/>
    <lineage>
        <taxon>Eukaryota</taxon>
        <taxon>Viridiplantae</taxon>
        <taxon>Streptophyta</taxon>
        <taxon>Embryophyta</taxon>
        <taxon>Tracheophyta</taxon>
        <taxon>Spermatophyta</taxon>
        <taxon>Magnoliopsida</taxon>
        <taxon>eudicotyledons</taxon>
        <taxon>Gunneridae</taxon>
        <taxon>Pentapetalae</taxon>
        <taxon>asterids</taxon>
        <taxon>Ericales</taxon>
        <taxon>Theaceae</taxon>
        <taxon>Camellia</taxon>
    </lineage>
</organism>
<dbReference type="PANTHER" id="PTHR47986">
    <property type="entry name" value="OSJNBA0070M12.3 PROTEIN"/>
    <property type="match status" value="1"/>
</dbReference>
<evidence type="ECO:0000256" key="3">
    <source>
        <dbReference type="ARBA" id="ARBA00022614"/>
    </source>
</evidence>
<feature type="chain" id="PRO_5020902633" description="Protein kinase domain-containing protein" evidence="17">
    <location>
        <begin position="29"/>
        <end position="1143"/>
    </location>
</feature>
<dbReference type="Gene3D" id="3.30.200.20">
    <property type="entry name" value="Phosphorylase Kinase, domain 1"/>
    <property type="match status" value="1"/>
</dbReference>
<evidence type="ECO:0000256" key="15">
    <source>
        <dbReference type="PROSITE-ProRule" id="PRU10141"/>
    </source>
</evidence>
<feature type="domain" description="Protein kinase" evidence="18">
    <location>
        <begin position="639"/>
        <end position="944"/>
    </location>
</feature>
<dbReference type="Gene3D" id="1.10.510.10">
    <property type="entry name" value="Transferase(Phosphotransferase) domain 1"/>
    <property type="match status" value="1"/>
</dbReference>
<evidence type="ECO:0000256" key="16">
    <source>
        <dbReference type="SAM" id="MobiDB-lite"/>
    </source>
</evidence>
<comment type="caution">
    <text evidence="19">The sequence shown here is derived from an EMBL/GenBank/DDBJ whole genome shotgun (WGS) entry which is preliminary data.</text>
</comment>
<evidence type="ECO:0000256" key="1">
    <source>
        <dbReference type="ARBA" id="ARBA00004167"/>
    </source>
</evidence>
<name>A0A4S4E3F0_CAMSN</name>
<evidence type="ECO:0000259" key="18">
    <source>
        <dbReference type="PROSITE" id="PS50011"/>
    </source>
</evidence>
<dbReference type="EMBL" id="SDRB02007881">
    <property type="protein sequence ID" value="THG10442.1"/>
    <property type="molecule type" value="Genomic_DNA"/>
</dbReference>
<dbReference type="Pfam" id="PF08263">
    <property type="entry name" value="LRRNT_2"/>
    <property type="match status" value="2"/>
</dbReference>
<dbReference type="InterPro" id="IPR011009">
    <property type="entry name" value="Kinase-like_dom_sf"/>
</dbReference>
<evidence type="ECO:0000256" key="17">
    <source>
        <dbReference type="SAM" id="SignalP"/>
    </source>
</evidence>
<keyword evidence="13" id="KW-0675">Receptor</keyword>
<dbReference type="PROSITE" id="PS00107">
    <property type="entry name" value="PROTEIN_KINASE_ATP"/>
    <property type="match status" value="1"/>
</dbReference>
<dbReference type="SMART" id="SM00220">
    <property type="entry name" value="S_TKc"/>
    <property type="match status" value="1"/>
</dbReference>
<keyword evidence="4" id="KW-0808">Transferase</keyword>
<protein>
    <recommendedName>
        <fullName evidence="18">Protein kinase domain-containing protein</fullName>
    </recommendedName>
</protein>
<gene>
    <name evidence="19" type="ORF">TEA_003240</name>
</gene>
<dbReference type="PROSITE" id="PS00108">
    <property type="entry name" value="PROTEIN_KINASE_ST"/>
    <property type="match status" value="1"/>
</dbReference>
<keyword evidence="8 15" id="KW-0547">Nucleotide-binding</keyword>
<dbReference type="SUPFAM" id="SSF56112">
    <property type="entry name" value="Protein kinase-like (PK-like)"/>
    <property type="match status" value="1"/>
</dbReference>
<keyword evidence="14" id="KW-0325">Glycoprotein</keyword>
<evidence type="ECO:0000256" key="9">
    <source>
        <dbReference type="ARBA" id="ARBA00022777"/>
    </source>
</evidence>
<dbReference type="GO" id="GO:0051707">
    <property type="term" value="P:response to other organism"/>
    <property type="evidence" value="ECO:0007669"/>
    <property type="project" value="UniProtKB-ARBA"/>
</dbReference>
<feature type="compositionally biased region" description="Low complexity" evidence="16">
    <location>
        <begin position="510"/>
        <end position="531"/>
    </location>
</feature>
<dbReference type="PROSITE" id="PS50011">
    <property type="entry name" value="PROTEIN_KINASE_DOM"/>
    <property type="match status" value="1"/>
</dbReference>
<dbReference type="InterPro" id="IPR052422">
    <property type="entry name" value="Auxin_Ser/Thr_Kinase"/>
</dbReference>